<feature type="transmembrane region" description="Helical" evidence="8">
    <location>
        <begin position="136"/>
        <end position="157"/>
    </location>
</feature>
<keyword evidence="4 8" id="KW-0812">Transmembrane</keyword>
<evidence type="ECO:0000256" key="2">
    <source>
        <dbReference type="ARBA" id="ARBA00022448"/>
    </source>
</evidence>
<keyword evidence="5" id="KW-0677">Repeat</keyword>
<keyword evidence="3" id="KW-1003">Cell membrane</keyword>
<keyword evidence="2" id="KW-0813">Transport</keyword>
<name>A0A2H9TBF1_9ZZZZ</name>
<accession>A0A2H9TBF1</accession>
<feature type="transmembrane region" description="Helical" evidence="8">
    <location>
        <begin position="87"/>
        <end position="105"/>
    </location>
</feature>
<dbReference type="InterPro" id="IPR037185">
    <property type="entry name" value="EmrE-like"/>
</dbReference>
<feature type="transmembrane region" description="Helical" evidence="8">
    <location>
        <begin position="206"/>
        <end position="224"/>
    </location>
</feature>
<evidence type="ECO:0000313" key="10">
    <source>
        <dbReference type="EMBL" id="PJE80575.1"/>
    </source>
</evidence>
<dbReference type="SUPFAM" id="SSF103481">
    <property type="entry name" value="Multidrug resistance efflux transporter EmrE"/>
    <property type="match status" value="1"/>
</dbReference>
<dbReference type="EMBL" id="NSIT01000013">
    <property type="protein sequence ID" value="PJE80575.1"/>
    <property type="molecule type" value="Genomic_DNA"/>
</dbReference>
<evidence type="ECO:0000256" key="5">
    <source>
        <dbReference type="ARBA" id="ARBA00022737"/>
    </source>
</evidence>
<gene>
    <name evidence="10" type="ORF">CI610_00467</name>
</gene>
<comment type="subcellular location">
    <subcellularLocation>
        <location evidence="1">Cell membrane</location>
        <topology evidence="1">Multi-pass membrane protein</topology>
    </subcellularLocation>
</comment>
<proteinExistence type="predicted"/>
<protein>
    <recommendedName>
        <fullName evidence="9">EamA domain-containing protein</fullName>
    </recommendedName>
</protein>
<feature type="transmembrane region" description="Helical" evidence="8">
    <location>
        <begin position="177"/>
        <end position="194"/>
    </location>
</feature>
<evidence type="ECO:0000256" key="6">
    <source>
        <dbReference type="ARBA" id="ARBA00022989"/>
    </source>
</evidence>
<feature type="transmembrane region" description="Helical" evidence="8">
    <location>
        <begin position="261"/>
        <end position="282"/>
    </location>
</feature>
<dbReference type="PANTHER" id="PTHR22911">
    <property type="entry name" value="ACYL-MALONYL CONDENSING ENZYME-RELATED"/>
    <property type="match status" value="1"/>
</dbReference>
<dbReference type="PANTHER" id="PTHR22911:SF130">
    <property type="entry name" value="BIOTIN TRANSPORTER"/>
    <property type="match status" value="1"/>
</dbReference>
<dbReference type="Pfam" id="PF00892">
    <property type="entry name" value="EamA"/>
    <property type="match status" value="2"/>
</dbReference>
<evidence type="ECO:0000256" key="8">
    <source>
        <dbReference type="SAM" id="Phobius"/>
    </source>
</evidence>
<comment type="caution">
    <text evidence="10">The sequence shown here is derived from an EMBL/GenBank/DDBJ whole genome shotgun (WGS) entry which is preliminary data.</text>
</comment>
<feature type="domain" description="EamA" evidence="9">
    <location>
        <begin position="2"/>
        <end position="127"/>
    </location>
</feature>
<feature type="transmembrane region" description="Helical" evidence="8">
    <location>
        <begin position="112"/>
        <end position="130"/>
    </location>
</feature>
<dbReference type="InterPro" id="IPR000620">
    <property type="entry name" value="EamA_dom"/>
</dbReference>
<keyword evidence="7 8" id="KW-0472">Membrane</keyword>
<feature type="domain" description="EamA" evidence="9">
    <location>
        <begin position="138"/>
        <end position="277"/>
    </location>
</feature>
<evidence type="ECO:0000256" key="3">
    <source>
        <dbReference type="ARBA" id="ARBA00022475"/>
    </source>
</evidence>
<organism evidence="10">
    <name type="scientific">invertebrate metagenome</name>
    <dbReference type="NCBI Taxonomy" id="1711999"/>
    <lineage>
        <taxon>unclassified sequences</taxon>
        <taxon>metagenomes</taxon>
        <taxon>organismal metagenomes</taxon>
    </lineage>
</organism>
<feature type="transmembrane region" description="Helical" evidence="8">
    <location>
        <begin position="54"/>
        <end position="75"/>
    </location>
</feature>
<evidence type="ECO:0000259" key="9">
    <source>
        <dbReference type="Pfam" id="PF00892"/>
    </source>
</evidence>
<feature type="transmembrane region" description="Helical" evidence="8">
    <location>
        <begin position="236"/>
        <end position="255"/>
    </location>
</feature>
<dbReference type="InterPro" id="IPR004779">
    <property type="entry name" value="CO/AA/NH_transpt"/>
</dbReference>
<dbReference type="GO" id="GO:0005886">
    <property type="term" value="C:plasma membrane"/>
    <property type="evidence" value="ECO:0007669"/>
    <property type="project" value="UniProtKB-SubCell"/>
</dbReference>
<dbReference type="AlphaFoldDB" id="A0A2H9TBF1"/>
<feature type="transmembrane region" description="Helical" evidence="8">
    <location>
        <begin position="29"/>
        <end position="47"/>
    </location>
</feature>
<dbReference type="NCBIfam" id="TIGR00950">
    <property type="entry name" value="2A78"/>
    <property type="match status" value="1"/>
</dbReference>
<keyword evidence="6 8" id="KW-1133">Transmembrane helix</keyword>
<reference evidence="10" key="1">
    <citation type="journal article" date="2017" name="Appl. Environ. Microbiol.">
        <title>Molecular characterization of an Endozoicomonas-like organism causing infection in king scallop Pecten maximus L.</title>
        <authorList>
            <person name="Cano I."/>
            <person name="van Aerle R."/>
            <person name="Ross S."/>
            <person name="Verner-Jeffreys D.W."/>
            <person name="Paley R.K."/>
            <person name="Rimmer G."/>
            <person name="Ryder D."/>
            <person name="Hooper P."/>
            <person name="Stone D."/>
            <person name="Feist S.W."/>
        </authorList>
    </citation>
    <scope>NUCLEOTIDE SEQUENCE</scope>
</reference>
<sequence>MFYLVVVTLLWSFSFSLIGVYLAGQVDPYFSVFSRVLLAFLVFLPFLRLNSVPLRTAVPIMGTGAIQLGLMYLCYYQSFALLSVPEILLFTVMTPIYITLIYDILKRRFSPWYLLTAFLAVAGAVIIQYHGIRPGYIKGFILVQGANICMAIGQVGYKKLMEKEEHRHIPLQHTFGLFYLGALLVASIAMLLLGDVNQMPSTALQWIILLWLGVVASGAGYFLWNKGACMVNAGALAIMNNALVPVGLVVNLVIWNHEANLVRLSLGGSVILLSLLVNEWLVKKRQLA</sequence>
<evidence type="ECO:0000256" key="4">
    <source>
        <dbReference type="ARBA" id="ARBA00022692"/>
    </source>
</evidence>
<evidence type="ECO:0000256" key="7">
    <source>
        <dbReference type="ARBA" id="ARBA00023136"/>
    </source>
</evidence>
<evidence type="ECO:0000256" key="1">
    <source>
        <dbReference type="ARBA" id="ARBA00004651"/>
    </source>
</evidence>